<sequence>MEEYGVVQNRKGYFSRMFGWVGRLPKRIATKMVEFVRRAKKIGQEDPRRVIHSLKVGLAITLVSLFYYFDTLYEGFGVSAMWAVLTVVVVFEFYEQHLEEVSIGARYDYGLLIFILTFCLISVSGYRDEEVLEMALKRVSTILIGGLAALLVCVFIYPAWADFGDEFFRSSREGESNKATLEGYKSVLNSKNTEESLANFARWEPRHGQFRYRHPWKQYLKVGSLTRQCAYRIEALNGYLSSDIQVGPEIKSKIEEACTKMSSESGKALNELAFSIKSMTPPSSASIHIGRSKQAARTLESLLNSSLFKDMNILEVVPVASVASLLIDVVSCTEEIAESVDRLASLARFKSLESKTEEQKKPEDVCDNQALLQKCATIGSHHLRHNMEYAVGQSRKGCFSRMCGWIRCLPKRLSSKMAEFVRKAKKLGEEDPRRVVHSLKVGLAITLVSQIYYLDTLYEGFGDAAMWAVLTVVVVLEFSVGATLGRGLNRGLATFLAGTLGFGAHHVASLFGEKLQPILLGLFARYDYGLLVFILTFCLISVSGYRDEEVLDMALNRISTILIGGFVALFVCIFLYPVWADFGDEFFQSSREGESNKASLEGYKSVLNSKNTEEALANFARWEPGHGQFRYRHPWKQYLKIGSLTRQCAYRIEALNGYLSSDIQEACTKMSSESGKALTEIAFAIKSMSPPFTASIHIVRSKQAATTLESLLNSSLFRDMNILEVVPVASVASLLTDVVSCTEELAESVHRLASLARFKCLEPKTAEQKKPEFCDDQAPLQKCATIGSHIIIDHRAVKPTTRKEMASANQANEGAAVRGCLWLLALVNHGRTEVVELARKTKELGKEDPRRIVHSLKVGLAITLVSVFYYFKPLYDGFGVNAIWAVLTVSHSNSGSRCSRYRSPSVSNTFSCNNDIYKILSCAEGKAINNPHRLWYCTSGVCCHLSCMDRAGTSQPCSRQHGKTWELLRSEYFKISEDVPSSSDKSCLRDHASVLSSKTSEENMANLARWEPGHGRFLFFHPWQQYLKIGALSRECAYKLEALNNYLTSEIQTSKGIKDRYQESCTKISTECGKALKELASATKRMERSKAAEAHIARSKDAAENVTFLLRMPLWEGAILLDMVPVVAVASLLLQVVEITVKVAEAVHDLASMAHFKNMDPTALQEQTHCRGLVQPTLSIDMQIQVISGVEKKLPKV</sequence>
<evidence type="ECO:0000256" key="5">
    <source>
        <dbReference type="ARBA" id="ARBA00022989"/>
    </source>
</evidence>
<dbReference type="GO" id="GO:0034220">
    <property type="term" value="P:monoatomic ion transmembrane transport"/>
    <property type="evidence" value="ECO:0007669"/>
    <property type="project" value="UniProtKB-KW"/>
</dbReference>
<dbReference type="AlphaFoldDB" id="A0A9Q0FKY3"/>
<keyword evidence="11" id="KW-1185">Reference proteome</keyword>
<evidence type="ECO:0008006" key="12">
    <source>
        <dbReference type="Google" id="ProtNLM"/>
    </source>
</evidence>
<evidence type="ECO:0000256" key="7">
    <source>
        <dbReference type="ARBA" id="ARBA00023136"/>
    </source>
</evidence>
<evidence type="ECO:0000256" key="1">
    <source>
        <dbReference type="ARBA" id="ARBA00004141"/>
    </source>
</evidence>
<feature type="transmembrane region" description="Helical" evidence="9">
    <location>
        <begin position="465"/>
        <end position="484"/>
    </location>
</feature>
<evidence type="ECO:0000256" key="2">
    <source>
        <dbReference type="ARBA" id="ARBA00007079"/>
    </source>
</evidence>
<gene>
    <name evidence="10" type="ORF">Tsubulata_028190</name>
</gene>
<dbReference type="EMBL" id="JAKUCV010004959">
    <property type="protein sequence ID" value="KAJ4833388.1"/>
    <property type="molecule type" value="Genomic_DNA"/>
</dbReference>
<reference evidence="10" key="2">
    <citation type="journal article" date="2023" name="Plants (Basel)">
        <title>Annotation of the Turnera subulata (Passifloraceae) Draft Genome Reveals the S-Locus Evolved after the Divergence of Turneroideae from Passifloroideae in a Stepwise Manner.</title>
        <authorList>
            <person name="Henning P.M."/>
            <person name="Roalson E.H."/>
            <person name="Mir W."/>
            <person name="McCubbin A.G."/>
            <person name="Shore J.S."/>
        </authorList>
    </citation>
    <scope>NUCLEOTIDE SEQUENCE</scope>
    <source>
        <strain evidence="10">F60SS</strain>
    </source>
</reference>
<keyword evidence="8" id="KW-0407">Ion channel</keyword>
<dbReference type="GO" id="GO:0015743">
    <property type="term" value="P:malate transport"/>
    <property type="evidence" value="ECO:0007669"/>
    <property type="project" value="InterPro"/>
</dbReference>
<feature type="transmembrane region" description="Helical" evidence="9">
    <location>
        <begin position="491"/>
        <end position="508"/>
    </location>
</feature>
<evidence type="ECO:0000256" key="4">
    <source>
        <dbReference type="ARBA" id="ARBA00022692"/>
    </source>
</evidence>
<dbReference type="InterPro" id="IPR020966">
    <property type="entry name" value="ALMT"/>
</dbReference>
<evidence type="ECO:0000256" key="8">
    <source>
        <dbReference type="ARBA" id="ARBA00023303"/>
    </source>
</evidence>
<evidence type="ECO:0000256" key="6">
    <source>
        <dbReference type="ARBA" id="ARBA00023065"/>
    </source>
</evidence>
<accession>A0A9Q0FKY3</accession>
<feature type="transmembrane region" description="Helical" evidence="9">
    <location>
        <begin position="558"/>
        <end position="579"/>
    </location>
</feature>
<feature type="transmembrane region" description="Helical" evidence="9">
    <location>
        <begin position="75"/>
        <end position="94"/>
    </location>
</feature>
<keyword evidence="4 9" id="KW-0812">Transmembrane</keyword>
<dbReference type="OrthoDB" id="68611at2759"/>
<dbReference type="PANTHER" id="PTHR31086">
    <property type="entry name" value="ALUMINUM-ACTIVATED MALATE TRANSPORTER 10"/>
    <property type="match status" value="1"/>
</dbReference>
<dbReference type="GO" id="GO:0016020">
    <property type="term" value="C:membrane"/>
    <property type="evidence" value="ECO:0007669"/>
    <property type="project" value="UniProtKB-SubCell"/>
</dbReference>
<keyword evidence="6" id="KW-0406">Ion transport</keyword>
<keyword evidence="5 9" id="KW-1133">Transmembrane helix</keyword>
<feature type="transmembrane region" description="Helical" evidence="9">
    <location>
        <begin position="139"/>
        <end position="160"/>
    </location>
</feature>
<organism evidence="10 11">
    <name type="scientific">Turnera subulata</name>
    <dbReference type="NCBI Taxonomy" id="218843"/>
    <lineage>
        <taxon>Eukaryota</taxon>
        <taxon>Viridiplantae</taxon>
        <taxon>Streptophyta</taxon>
        <taxon>Embryophyta</taxon>
        <taxon>Tracheophyta</taxon>
        <taxon>Spermatophyta</taxon>
        <taxon>Magnoliopsida</taxon>
        <taxon>eudicotyledons</taxon>
        <taxon>Gunneridae</taxon>
        <taxon>Pentapetalae</taxon>
        <taxon>rosids</taxon>
        <taxon>fabids</taxon>
        <taxon>Malpighiales</taxon>
        <taxon>Passifloraceae</taxon>
        <taxon>Turnera</taxon>
    </lineage>
</organism>
<reference evidence="10" key="1">
    <citation type="submission" date="2022-02" db="EMBL/GenBank/DDBJ databases">
        <authorList>
            <person name="Henning P.M."/>
            <person name="McCubbin A.G."/>
            <person name="Shore J.S."/>
        </authorList>
    </citation>
    <scope>NUCLEOTIDE SEQUENCE</scope>
    <source>
        <strain evidence="10">F60SS</strain>
        <tissue evidence="10">Leaves</tissue>
    </source>
</reference>
<keyword evidence="7 9" id="KW-0472">Membrane</keyword>
<feature type="transmembrane region" description="Helical" evidence="9">
    <location>
        <begin position="528"/>
        <end position="546"/>
    </location>
</feature>
<comment type="subcellular location">
    <subcellularLocation>
        <location evidence="1">Membrane</location>
        <topology evidence="1">Multi-pass membrane protein</topology>
    </subcellularLocation>
</comment>
<proteinExistence type="inferred from homology"/>
<dbReference type="Pfam" id="PF11744">
    <property type="entry name" value="ALMT"/>
    <property type="match status" value="7"/>
</dbReference>
<feature type="non-terminal residue" evidence="10">
    <location>
        <position position="1197"/>
    </location>
</feature>
<dbReference type="Proteomes" id="UP001141552">
    <property type="component" value="Unassembled WGS sequence"/>
</dbReference>
<comment type="similarity">
    <text evidence="2">Belongs to the aromatic acid exporter (TC 2.A.85) family.</text>
</comment>
<evidence type="ECO:0000256" key="9">
    <source>
        <dbReference type="SAM" id="Phobius"/>
    </source>
</evidence>
<keyword evidence="3" id="KW-0813">Transport</keyword>
<feature type="transmembrane region" description="Helical" evidence="9">
    <location>
        <begin position="106"/>
        <end position="127"/>
    </location>
</feature>
<evidence type="ECO:0000313" key="10">
    <source>
        <dbReference type="EMBL" id="KAJ4833388.1"/>
    </source>
</evidence>
<name>A0A9Q0FKY3_9ROSI</name>
<comment type="caution">
    <text evidence="10">The sequence shown here is derived from an EMBL/GenBank/DDBJ whole genome shotgun (WGS) entry which is preliminary data.</text>
</comment>
<evidence type="ECO:0000256" key="3">
    <source>
        <dbReference type="ARBA" id="ARBA00022448"/>
    </source>
</evidence>
<evidence type="ECO:0000313" key="11">
    <source>
        <dbReference type="Proteomes" id="UP001141552"/>
    </source>
</evidence>
<protein>
    <recommendedName>
        <fullName evidence="12">Aluminum-activated malate transporter</fullName>
    </recommendedName>
</protein>